<dbReference type="InterPro" id="IPR040390">
    <property type="entry name" value="TIFY/JAZ"/>
</dbReference>
<name>A0ABD3CK01_9LAMI</name>
<dbReference type="EMBL" id="JAVIJP010000036">
    <property type="protein sequence ID" value="KAL3628937.1"/>
    <property type="molecule type" value="Genomic_DNA"/>
</dbReference>
<dbReference type="InterPro" id="IPR018467">
    <property type="entry name" value="CCT_CS"/>
</dbReference>
<comment type="domain">
    <text evidence="2">The jas domain is required for interaction with COI1.</text>
</comment>
<evidence type="ECO:0000256" key="2">
    <source>
        <dbReference type="RuleBase" id="RU369065"/>
    </source>
</evidence>
<dbReference type="PANTHER" id="PTHR33077">
    <property type="entry name" value="PROTEIN TIFY 4A-RELATED-RELATED"/>
    <property type="match status" value="1"/>
</dbReference>
<dbReference type="PROSITE" id="PS51320">
    <property type="entry name" value="TIFY"/>
    <property type="match status" value="1"/>
</dbReference>
<dbReference type="Pfam" id="PF06200">
    <property type="entry name" value="tify"/>
    <property type="match status" value="1"/>
</dbReference>
<dbReference type="SMART" id="SM00979">
    <property type="entry name" value="TIFY"/>
    <property type="match status" value="1"/>
</dbReference>
<feature type="region of interest" description="Disordered" evidence="3">
    <location>
        <begin position="356"/>
        <end position="401"/>
    </location>
</feature>
<dbReference type="GO" id="GO:2000022">
    <property type="term" value="P:regulation of jasmonic acid mediated signaling pathway"/>
    <property type="evidence" value="ECO:0007669"/>
    <property type="project" value="UniProtKB-UniRule"/>
</dbReference>
<comment type="caution">
    <text evidence="5">The sequence shown here is derived from an EMBL/GenBank/DDBJ whole genome shotgun (WGS) entry which is preliminary data.</text>
</comment>
<evidence type="ECO:0000313" key="6">
    <source>
        <dbReference type="Proteomes" id="UP001632038"/>
    </source>
</evidence>
<keyword evidence="6" id="KW-1185">Reference proteome</keyword>
<evidence type="ECO:0000256" key="3">
    <source>
        <dbReference type="SAM" id="MobiDB-lite"/>
    </source>
</evidence>
<protein>
    <recommendedName>
        <fullName evidence="2">Protein TIFY</fullName>
    </recommendedName>
    <alternativeName>
        <fullName evidence="2">Jasmonate ZIM domain-containing protein</fullName>
    </alternativeName>
</protein>
<organism evidence="5 6">
    <name type="scientific">Castilleja foliolosa</name>
    <dbReference type="NCBI Taxonomy" id="1961234"/>
    <lineage>
        <taxon>Eukaryota</taxon>
        <taxon>Viridiplantae</taxon>
        <taxon>Streptophyta</taxon>
        <taxon>Embryophyta</taxon>
        <taxon>Tracheophyta</taxon>
        <taxon>Spermatophyta</taxon>
        <taxon>Magnoliopsida</taxon>
        <taxon>eudicotyledons</taxon>
        <taxon>Gunneridae</taxon>
        <taxon>Pentapetalae</taxon>
        <taxon>asterids</taxon>
        <taxon>lamiids</taxon>
        <taxon>Lamiales</taxon>
        <taxon>Orobanchaceae</taxon>
        <taxon>Pedicularideae</taxon>
        <taxon>Castillejinae</taxon>
        <taxon>Castilleja</taxon>
    </lineage>
</organism>
<dbReference type="GO" id="GO:0005634">
    <property type="term" value="C:nucleus"/>
    <property type="evidence" value="ECO:0007669"/>
    <property type="project" value="UniProtKB-SubCell"/>
</dbReference>
<feature type="domain" description="Tify" evidence="4">
    <location>
        <begin position="153"/>
        <end position="188"/>
    </location>
</feature>
<reference evidence="6" key="1">
    <citation type="journal article" date="2024" name="IScience">
        <title>Strigolactones Initiate the Formation of Haustorium-like Structures in Castilleja.</title>
        <authorList>
            <person name="Buerger M."/>
            <person name="Peterson D."/>
            <person name="Chory J."/>
        </authorList>
    </citation>
    <scope>NUCLEOTIDE SEQUENCE [LARGE SCALE GENOMIC DNA]</scope>
</reference>
<keyword evidence="2" id="KW-1184">Jasmonic acid signaling pathway</keyword>
<keyword evidence="2" id="KW-0539">Nucleus</keyword>
<comment type="function">
    <text evidence="2">Repressor of jasmonate responses.</text>
</comment>
<evidence type="ECO:0000256" key="1">
    <source>
        <dbReference type="ARBA" id="ARBA00008614"/>
    </source>
</evidence>
<comment type="subcellular location">
    <subcellularLocation>
        <location evidence="2">Nucleus</location>
    </subcellularLocation>
</comment>
<dbReference type="GO" id="GO:0031347">
    <property type="term" value="P:regulation of defense response"/>
    <property type="evidence" value="ECO:0007669"/>
    <property type="project" value="UniProtKB-UniRule"/>
</dbReference>
<comment type="similarity">
    <text evidence="1 2">Belongs to the TIFY/JAZ family.</text>
</comment>
<proteinExistence type="inferred from homology"/>
<dbReference type="InterPro" id="IPR010399">
    <property type="entry name" value="Tify_dom"/>
</dbReference>
<dbReference type="PANTHER" id="PTHR33077:SF90">
    <property type="entry name" value="PROTEIN TIFY 7"/>
    <property type="match status" value="1"/>
</dbReference>
<dbReference type="GO" id="GO:0009611">
    <property type="term" value="P:response to wounding"/>
    <property type="evidence" value="ECO:0007669"/>
    <property type="project" value="UniProtKB-UniRule"/>
</dbReference>
<dbReference type="Proteomes" id="UP001632038">
    <property type="component" value="Unassembled WGS sequence"/>
</dbReference>
<dbReference type="AlphaFoldDB" id="A0ABD3CK01"/>
<evidence type="ECO:0000313" key="5">
    <source>
        <dbReference type="EMBL" id="KAL3628937.1"/>
    </source>
</evidence>
<dbReference type="Pfam" id="PF09425">
    <property type="entry name" value="Jas_motif"/>
    <property type="match status" value="1"/>
</dbReference>
<evidence type="ECO:0000259" key="4">
    <source>
        <dbReference type="PROSITE" id="PS51320"/>
    </source>
</evidence>
<feature type="region of interest" description="Disordered" evidence="3">
    <location>
        <begin position="17"/>
        <end position="44"/>
    </location>
</feature>
<gene>
    <name evidence="5" type="ORF">CASFOL_027983</name>
</gene>
<sequence length="401" mass="42899">MERDFMGLGVKHEPSEEITDAVRSSPMQWPFSKKGSSSSSSLLSFNGVHERKPNKTGFDSLASSGLVSLKTTEAFDSSQKNVVSENQHGVRYTMTSYPTNKNDTYAFQRSMFNQMNLTVSPAATNSMHQSVIPAMPSNSPVVGTTDIRNASNVAAATTQLTIFYNGSVCVYENIAPDKAQAIMLLAGNGPSITSIATPSPSLVQPASIPRPNVLDGFVVSQSFSTTPSRLSPAPVNPINVPQAYNNSSTPHRLRPVPVNPISVSQAYNSSTPHRLSPAPINSISVSSSVARPGSTPHRLSPAPINPISVSSSVARPGSNNHANVAKPAVKVMAFSSPDAVPQFRKKSLARFLEKRKERAITANPYSDTDKQSQDWSKNNPGAGNKSLFMNSSDSCPVPQNK</sequence>
<accession>A0ABD3CK01</accession>
<feature type="compositionally biased region" description="Polar residues" evidence="3">
    <location>
        <begin position="373"/>
        <end position="401"/>
    </location>
</feature>